<dbReference type="Pfam" id="PF25273">
    <property type="entry name" value="DUF7869"/>
    <property type="match status" value="1"/>
</dbReference>
<dbReference type="InterPro" id="IPR057191">
    <property type="entry name" value="DUF7869"/>
</dbReference>
<proteinExistence type="predicted"/>
<sequence length="187" mass="21291">MMPGHTHCDVDARFGNFSTYLNGKECGSPQELMTSFLECIPGEAHMKQSIYNFKEVLTPHCYNYGKLKSMYDFHLYVDSEGVPMVENARFELSETLLCGSRQKQDSFVSKIFKKPPPLDLQFALVMPKLEGIDKMIPNIPKWEKVITATAKSQLQNLKEEIRSHVGIPFASLLHTIQDKVVPLIHCK</sequence>
<name>A0A914Z8M4_9BILA</name>
<protein>
    <recommendedName>
        <fullName evidence="1">DUF7869 domain-containing protein</fullName>
    </recommendedName>
</protein>
<dbReference type="WBParaSite" id="PSU_v2.g8259.t1">
    <property type="protein sequence ID" value="PSU_v2.g8259.t1"/>
    <property type="gene ID" value="PSU_v2.g8259"/>
</dbReference>
<evidence type="ECO:0000313" key="2">
    <source>
        <dbReference type="Proteomes" id="UP000887577"/>
    </source>
</evidence>
<dbReference type="AlphaFoldDB" id="A0A914Z8M4"/>
<organism evidence="2 3">
    <name type="scientific">Panagrolaimus superbus</name>
    <dbReference type="NCBI Taxonomy" id="310955"/>
    <lineage>
        <taxon>Eukaryota</taxon>
        <taxon>Metazoa</taxon>
        <taxon>Ecdysozoa</taxon>
        <taxon>Nematoda</taxon>
        <taxon>Chromadorea</taxon>
        <taxon>Rhabditida</taxon>
        <taxon>Tylenchina</taxon>
        <taxon>Panagrolaimomorpha</taxon>
        <taxon>Panagrolaimoidea</taxon>
        <taxon>Panagrolaimidae</taxon>
        <taxon>Panagrolaimus</taxon>
    </lineage>
</organism>
<dbReference type="Proteomes" id="UP000887577">
    <property type="component" value="Unplaced"/>
</dbReference>
<keyword evidence="2" id="KW-1185">Reference proteome</keyword>
<accession>A0A914Z8M4</accession>
<evidence type="ECO:0000259" key="1">
    <source>
        <dbReference type="Pfam" id="PF25273"/>
    </source>
</evidence>
<feature type="domain" description="DUF7869" evidence="1">
    <location>
        <begin position="1"/>
        <end position="81"/>
    </location>
</feature>
<evidence type="ECO:0000313" key="3">
    <source>
        <dbReference type="WBParaSite" id="PSU_v2.g8259.t1"/>
    </source>
</evidence>
<reference evidence="3" key="1">
    <citation type="submission" date="2022-11" db="UniProtKB">
        <authorList>
            <consortium name="WormBaseParasite"/>
        </authorList>
    </citation>
    <scope>IDENTIFICATION</scope>
</reference>